<reference evidence="2" key="1">
    <citation type="journal article" date="2023" name="PhytoFront">
        <title>Draft Genome Resources of Seven Strains of Tilletia horrida, Causal Agent of Kernel Smut of Rice.</title>
        <authorList>
            <person name="Khanal S."/>
            <person name="Antony Babu S."/>
            <person name="Zhou X.G."/>
        </authorList>
    </citation>
    <scope>NUCLEOTIDE SEQUENCE</scope>
    <source>
        <strain evidence="2">TX3</strain>
    </source>
</reference>
<feature type="compositionally biased region" description="Gly residues" evidence="1">
    <location>
        <begin position="498"/>
        <end position="508"/>
    </location>
</feature>
<feature type="region of interest" description="Disordered" evidence="1">
    <location>
        <begin position="192"/>
        <end position="294"/>
    </location>
</feature>
<name>A0AAN6JQK1_9BASI</name>
<feature type="region of interest" description="Disordered" evidence="1">
    <location>
        <begin position="498"/>
        <end position="545"/>
    </location>
</feature>
<keyword evidence="3" id="KW-1185">Reference proteome</keyword>
<dbReference type="EMBL" id="JAPDMQ010000235">
    <property type="protein sequence ID" value="KAK0529716.1"/>
    <property type="molecule type" value="Genomic_DNA"/>
</dbReference>
<gene>
    <name evidence="2" type="ORF">OC842_004152</name>
</gene>
<feature type="compositionally biased region" description="Gly residues" evidence="1">
    <location>
        <begin position="1"/>
        <end position="14"/>
    </location>
</feature>
<evidence type="ECO:0000313" key="2">
    <source>
        <dbReference type="EMBL" id="KAK0529716.1"/>
    </source>
</evidence>
<evidence type="ECO:0000313" key="3">
    <source>
        <dbReference type="Proteomes" id="UP001176521"/>
    </source>
</evidence>
<dbReference type="Proteomes" id="UP001176521">
    <property type="component" value="Unassembled WGS sequence"/>
</dbReference>
<evidence type="ECO:0000256" key="1">
    <source>
        <dbReference type="SAM" id="MobiDB-lite"/>
    </source>
</evidence>
<dbReference type="AlphaFoldDB" id="A0AAN6JQK1"/>
<organism evidence="2 3">
    <name type="scientific">Tilletia horrida</name>
    <dbReference type="NCBI Taxonomy" id="155126"/>
    <lineage>
        <taxon>Eukaryota</taxon>
        <taxon>Fungi</taxon>
        <taxon>Dikarya</taxon>
        <taxon>Basidiomycota</taxon>
        <taxon>Ustilaginomycotina</taxon>
        <taxon>Exobasidiomycetes</taxon>
        <taxon>Tilletiales</taxon>
        <taxon>Tilletiaceae</taxon>
        <taxon>Tilletia</taxon>
    </lineage>
</organism>
<protein>
    <submittedName>
        <fullName evidence="2">Uncharacterized protein</fullName>
    </submittedName>
</protein>
<comment type="caution">
    <text evidence="2">The sequence shown here is derived from an EMBL/GenBank/DDBJ whole genome shotgun (WGS) entry which is preliminary data.</text>
</comment>
<feature type="compositionally biased region" description="Low complexity" evidence="1">
    <location>
        <begin position="31"/>
        <end position="44"/>
    </location>
</feature>
<proteinExistence type="predicted"/>
<accession>A0AAN6JQK1</accession>
<feature type="compositionally biased region" description="Polar residues" evidence="1">
    <location>
        <begin position="527"/>
        <end position="545"/>
    </location>
</feature>
<feature type="region of interest" description="Disordered" evidence="1">
    <location>
        <begin position="1"/>
        <end position="59"/>
    </location>
</feature>
<sequence length="545" mass="57526">MAPAGRGGRGGRGRAGVPYQGDEFKEKSTPAARAAALFKQAQQKQHAEATAHRKAHTQAKVSTGISAAIAKQEAVERAAAALSKGPARDEEAIPLQTLIKALSSSSSSPSSSAAEAASTTMEIRRAMSLAKALVHAGRATISTLVDMNKLVLTEIVGWPACAQDMKGKVGELEINKAVAACRRAAFELEEGGTQHGATSSPHFSPARKGAAQGSVSSSSSSPAKGYSWEGKREADDLQSYLDSHSHSSKRRKISQAEERLSREWGNPLLPLDSQGESVGQAGDAGEGEDGGPRLPEYEIPCILDEEQLRGRTALVNRAPVMTVWTMILLERMGFQRREALSLAQCYVSTTSTARAVTLGFTSASERDKASTVGPKQPHFVLMGVKLPVLQLQKRTATGDVGEYRAIYDGQVVEPQKAFDYIFRSFYQTLPYVFGSLVLLADSFLDPTGQDADADELHAAAWDLYCEFRPETGGEWGKRARLSCDTVLSLRKGLGAGLASGSAGAGAGGTSSASVKSEEGGGGSVAGTTNTSFGDTAQQQVDDAED</sequence>